<evidence type="ECO:0000313" key="3">
    <source>
        <dbReference type="EMBL" id="MBB5823330.1"/>
    </source>
</evidence>
<dbReference type="EMBL" id="JACHMP010000001">
    <property type="protein sequence ID" value="MBB5823330.1"/>
    <property type="molecule type" value="Genomic_DNA"/>
</dbReference>
<evidence type="ECO:0000256" key="2">
    <source>
        <dbReference type="SAM" id="MobiDB-lite"/>
    </source>
</evidence>
<feature type="coiled-coil region" evidence="1">
    <location>
        <begin position="88"/>
        <end position="122"/>
    </location>
</feature>
<sequence length="157" mass="17308">MTMTLADQTAMTGQDGRVTEQQPGRPKRRTFTKAYKARILAAFDALPEGSAERGALLRKERLYHSHIEHWRKQAENGTLAASTGKPARSAEAEEMTLLRAENKKLKAEAAKLEARNEKLAGELGKTRTALDIAGKHSRCCRTSQAARTPTRAEPGPR</sequence>
<evidence type="ECO:0000313" key="4">
    <source>
        <dbReference type="Proteomes" id="UP000540685"/>
    </source>
</evidence>
<reference evidence="3 4" key="1">
    <citation type="submission" date="2020-08" db="EMBL/GenBank/DDBJ databases">
        <title>Sequencing the genomes of 1000 actinobacteria strains.</title>
        <authorList>
            <person name="Klenk H.-P."/>
        </authorList>
    </citation>
    <scope>NUCLEOTIDE SEQUENCE [LARGE SCALE GENOMIC DNA]</scope>
    <source>
        <strain evidence="3 4">DSM 46887</strain>
    </source>
</reference>
<gene>
    <name evidence="3" type="ORF">F4562_006392</name>
</gene>
<protein>
    <submittedName>
        <fullName evidence="3">Transposase-like protein</fullName>
    </submittedName>
</protein>
<feature type="region of interest" description="Disordered" evidence="2">
    <location>
        <begin position="135"/>
        <end position="157"/>
    </location>
</feature>
<evidence type="ECO:0000256" key="1">
    <source>
        <dbReference type="SAM" id="Coils"/>
    </source>
</evidence>
<keyword evidence="1" id="KW-0175">Coiled coil</keyword>
<feature type="region of interest" description="Disordered" evidence="2">
    <location>
        <begin position="1"/>
        <end position="29"/>
    </location>
</feature>
<accession>A0A7W9MJR4</accession>
<name>A0A7W9MJR4_9ACTN</name>
<dbReference type="AlphaFoldDB" id="A0A7W9MJR4"/>
<keyword evidence="4" id="KW-1185">Reference proteome</keyword>
<proteinExistence type="predicted"/>
<comment type="caution">
    <text evidence="3">The sequence shown here is derived from an EMBL/GenBank/DDBJ whole genome shotgun (WGS) entry which is preliminary data.</text>
</comment>
<feature type="compositionally biased region" description="Polar residues" evidence="2">
    <location>
        <begin position="1"/>
        <end position="12"/>
    </location>
</feature>
<dbReference type="RefSeq" id="WP_246473614.1">
    <property type="nucleotide sequence ID" value="NZ_JACHMP010000001.1"/>
</dbReference>
<organism evidence="3 4">
    <name type="scientific">Streptosporangium becharense</name>
    <dbReference type="NCBI Taxonomy" id="1816182"/>
    <lineage>
        <taxon>Bacteria</taxon>
        <taxon>Bacillati</taxon>
        <taxon>Actinomycetota</taxon>
        <taxon>Actinomycetes</taxon>
        <taxon>Streptosporangiales</taxon>
        <taxon>Streptosporangiaceae</taxon>
        <taxon>Streptosporangium</taxon>
    </lineage>
</organism>
<dbReference type="Proteomes" id="UP000540685">
    <property type="component" value="Unassembled WGS sequence"/>
</dbReference>